<reference evidence="2 3" key="1">
    <citation type="submission" date="2020-07" db="EMBL/GenBank/DDBJ databases">
        <title>A new beta-1,3-glucan-decomposing anaerobic bacterium isolated from anoxic soil subjected to biological soil disinfestation.</title>
        <authorList>
            <person name="Ueki A."/>
            <person name="Tonouchi A."/>
        </authorList>
    </citation>
    <scope>NUCLEOTIDE SEQUENCE [LARGE SCALE GENOMIC DNA]</scope>
    <source>
        <strain evidence="2 3">TW1</strain>
    </source>
</reference>
<evidence type="ECO:0000313" key="2">
    <source>
        <dbReference type="EMBL" id="GFP74635.1"/>
    </source>
</evidence>
<dbReference type="SUPFAM" id="SSF52266">
    <property type="entry name" value="SGNH hydrolase"/>
    <property type="match status" value="1"/>
</dbReference>
<comment type="caution">
    <text evidence="2">The sequence shown here is derived from an EMBL/GenBank/DDBJ whole genome shotgun (WGS) entry which is preliminary data.</text>
</comment>
<keyword evidence="3" id="KW-1185">Reference proteome</keyword>
<dbReference type="PANTHER" id="PTHR30383:SF5">
    <property type="entry name" value="SGNH HYDROLASE-TYPE ESTERASE DOMAIN-CONTAINING PROTEIN"/>
    <property type="match status" value="1"/>
</dbReference>
<dbReference type="Proteomes" id="UP000580568">
    <property type="component" value="Unassembled WGS sequence"/>
</dbReference>
<dbReference type="Pfam" id="PF13472">
    <property type="entry name" value="Lipase_GDSL_2"/>
    <property type="match status" value="1"/>
</dbReference>
<gene>
    <name evidence="2" type="ORF">bsdtw1_00690</name>
</gene>
<dbReference type="InterPro" id="IPR036514">
    <property type="entry name" value="SGNH_hydro_sf"/>
</dbReference>
<dbReference type="PANTHER" id="PTHR30383">
    <property type="entry name" value="THIOESTERASE 1/PROTEASE 1/LYSOPHOSPHOLIPASE L1"/>
    <property type="match status" value="1"/>
</dbReference>
<dbReference type="GO" id="GO:0004622">
    <property type="term" value="F:phosphatidylcholine lysophospholipase activity"/>
    <property type="evidence" value="ECO:0007669"/>
    <property type="project" value="TreeGrafter"/>
</dbReference>
<dbReference type="InterPro" id="IPR051532">
    <property type="entry name" value="Ester_Hydrolysis_Enzymes"/>
</dbReference>
<evidence type="ECO:0000313" key="3">
    <source>
        <dbReference type="Proteomes" id="UP000580568"/>
    </source>
</evidence>
<sequence length="234" mass="27354">MELQEIMQMPEVKIALDHVFTGFMNDEKKTKLKRFKHLNKCAKKRQILFVGSSLMEQFPINELQQTLDKNYVIYNRGIGGYVTTELLDSMEECIFELEPSKIFINIGTNDISLEDYKKEKLIANYDEILTLIGERVPSCKVYVMAYYPINAKADFPGVDKEQKEMMFKYRTNVAILEANEAVEELAKRHNYEFINVNEGLTDEEGNLKEEFSIEGLHMWSNAYEVILQNMKQYL</sequence>
<name>A0A6V8SDW4_9CLOT</name>
<proteinExistence type="predicted"/>
<dbReference type="RefSeq" id="WP_244638104.1">
    <property type="nucleotide sequence ID" value="NZ_BLZR01000001.1"/>
</dbReference>
<evidence type="ECO:0000259" key="1">
    <source>
        <dbReference type="Pfam" id="PF13472"/>
    </source>
</evidence>
<protein>
    <recommendedName>
        <fullName evidence="1">SGNH hydrolase-type esterase domain-containing protein</fullName>
    </recommendedName>
</protein>
<dbReference type="InterPro" id="IPR013830">
    <property type="entry name" value="SGNH_hydro"/>
</dbReference>
<feature type="domain" description="SGNH hydrolase-type esterase" evidence="1">
    <location>
        <begin position="63"/>
        <end position="224"/>
    </location>
</feature>
<dbReference type="AlphaFoldDB" id="A0A6V8SDW4"/>
<dbReference type="EMBL" id="BLZR01000001">
    <property type="protein sequence ID" value="GFP74635.1"/>
    <property type="molecule type" value="Genomic_DNA"/>
</dbReference>
<accession>A0A6V8SDW4</accession>
<organism evidence="2 3">
    <name type="scientific">Clostridium fungisolvens</name>
    <dbReference type="NCBI Taxonomy" id="1604897"/>
    <lineage>
        <taxon>Bacteria</taxon>
        <taxon>Bacillati</taxon>
        <taxon>Bacillota</taxon>
        <taxon>Clostridia</taxon>
        <taxon>Eubacteriales</taxon>
        <taxon>Clostridiaceae</taxon>
        <taxon>Clostridium</taxon>
    </lineage>
</organism>
<dbReference type="Gene3D" id="3.40.50.1110">
    <property type="entry name" value="SGNH hydrolase"/>
    <property type="match status" value="1"/>
</dbReference>